<reference evidence="1 2" key="1">
    <citation type="journal article" date="2008" name="BMC Genomics">
        <title>Genome sequence and rapid evolution of the rice pathogen Xanthomonas oryzae pv. oryzae PXO99A.</title>
        <authorList>
            <person name="Salzberg S.L."/>
            <person name="Sommer D.D."/>
            <person name="Schatz M.C."/>
            <person name="Phillippy A.M."/>
            <person name="Rabinowicz P.D."/>
            <person name="Tsuge S."/>
            <person name="Furutani A."/>
            <person name="Ochiai H."/>
            <person name="Delcher A.L."/>
            <person name="Kelley D."/>
            <person name="Madupu R."/>
            <person name="Puiu D."/>
            <person name="Radune D."/>
            <person name="Shumway M."/>
            <person name="Trapnell C."/>
            <person name="Aparna G."/>
            <person name="Jha G."/>
            <person name="Pandey A."/>
            <person name="Patil P.B."/>
            <person name="Ishihara H."/>
            <person name="Meyer D.F."/>
            <person name="Szurek B."/>
            <person name="Verdier V."/>
            <person name="Koebnik R."/>
            <person name="Dow J.M."/>
            <person name="Ryan R.P."/>
            <person name="Hirata H."/>
            <person name="Tsuyumu S."/>
            <person name="Won Lee S."/>
            <person name="Seo Y.S."/>
            <person name="Sriariyanum M."/>
            <person name="Ronald P.C."/>
            <person name="Sonti R.V."/>
            <person name="Van Sluys M.A."/>
            <person name="Leach J.E."/>
            <person name="White F.F."/>
            <person name="Bogdanove A.J."/>
        </authorList>
    </citation>
    <scope>NUCLEOTIDE SEQUENCE [LARGE SCALE GENOMIC DNA]</scope>
    <source>
        <strain evidence="1 2">PXO99A</strain>
    </source>
</reference>
<dbReference type="KEGG" id="xop:PXO_04804"/>
<organism evidence="1 2">
    <name type="scientific">Xanthomonas oryzae pv. oryzae (strain PXO99A)</name>
    <dbReference type="NCBI Taxonomy" id="360094"/>
    <lineage>
        <taxon>Bacteria</taxon>
        <taxon>Pseudomonadati</taxon>
        <taxon>Pseudomonadota</taxon>
        <taxon>Gammaproteobacteria</taxon>
        <taxon>Lysobacterales</taxon>
        <taxon>Lysobacteraceae</taxon>
        <taxon>Xanthomonas</taxon>
    </lineage>
</organism>
<dbReference type="AlphaFoldDB" id="A0A0K0GIG3"/>
<sequence length="68" mass="7110">MISKDVMKRLGGVFWSRVLPCRHGNCPSAGQRGATHGADAQLGGADAVPDNVPGATGCARSWYPTRSI</sequence>
<dbReference type="Proteomes" id="UP000001740">
    <property type="component" value="Chromosome"/>
</dbReference>
<evidence type="ECO:0000313" key="1">
    <source>
        <dbReference type="EMBL" id="ACD58050.1"/>
    </source>
</evidence>
<protein>
    <submittedName>
        <fullName evidence="1">Uncharacterized protein</fullName>
    </submittedName>
</protein>
<dbReference type="EMBL" id="CP000967">
    <property type="protein sequence ID" value="ACD58050.1"/>
    <property type="molecule type" value="Genomic_DNA"/>
</dbReference>
<dbReference type="HOGENOM" id="CLU_2959799_0_0_6"/>
<name>A0A0K0GIG3_XANOP</name>
<proteinExistence type="predicted"/>
<evidence type="ECO:0000313" key="2">
    <source>
        <dbReference type="Proteomes" id="UP000001740"/>
    </source>
</evidence>
<gene>
    <name evidence="1" type="ordered locus">PXO_04804</name>
</gene>
<accession>A0A0K0GIG3</accession>